<dbReference type="InterPro" id="IPR050279">
    <property type="entry name" value="Plant_def-hormone_signal"/>
</dbReference>
<dbReference type="GO" id="GO:0005737">
    <property type="term" value="C:cytoplasm"/>
    <property type="evidence" value="ECO:0000318"/>
    <property type="project" value="GO_Central"/>
</dbReference>
<evidence type="ECO:0000313" key="2">
    <source>
        <dbReference type="Proteomes" id="UP000189703"/>
    </source>
</evidence>
<dbReference type="GO" id="GO:0010427">
    <property type="term" value="F:abscisic acid binding"/>
    <property type="evidence" value="ECO:0000318"/>
    <property type="project" value="GO_Central"/>
</dbReference>
<dbReference type="AlphaFoldDB" id="A0A1U8ABG2"/>
<dbReference type="PRINTS" id="PR00634">
    <property type="entry name" value="BETALLERGEN"/>
</dbReference>
<proteinExistence type="inferred from homology"/>
<dbReference type="GO" id="GO:0038023">
    <property type="term" value="F:signaling receptor activity"/>
    <property type="evidence" value="ECO:0000318"/>
    <property type="project" value="GO_Central"/>
</dbReference>
<organism evidence="2 3">
    <name type="scientific">Nelumbo nucifera</name>
    <name type="common">Sacred lotus</name>
    <dbReference type="NCBI Taxonomy" id="4432"/>
    <lineage>
        <taxon>Eukaryota</taxon>
        <taxon>Viridiplantae</taxon>
        <taxon>Streptophyta</taxon>
        <taxon>Embryophyta</taxon>
        <taxon>Tracheophyta</taxon>
        <taxon>Spermatophyta</taxon>
        <taxon>Magnoliopsida</taxon>
        <taxon>Proteales</taxon>
        <taxon>Nelumbonaceae</taxon>
        <taxon>Nelumbo</taxon>
    </lineage>
</organism>
<dbReference type="FunFam" id="3.30.530.20:FF:000007">
    <property type="entry name" value="Major pollen allergen Bet v 1-A"/>
    <property type="match status" value="1"/>
</dbReference>
<dbReference type="InterPro" id="IPR023393">
    <property type="entry name" value="START-like_dom_sf"/>
</dbReference>
<dbReference type="GO" id="GO:0009738">
    <property type="term" value="P:abscisic acid-activated signaling pathway"/>
    <property type="evidence" value="ECO:0000318"/>
    <property type="project" value="GO_Central"/>
</dbReference>
<dbReference type="KEGG" id="nnu:104598871"/>
<dbReference type="GO" id="GO:0006952">
    <property type="term" value="P:defense response"/>
    <property type="evidence" value="ECO:0007669"/>
    <property type="project" value="InterPro"/>
</dbReference>
<dbReference type="Gene3D" id="3.30.530.20">
    <property type="match status" value="1"/>
</dbReference>
<accession>A0A1U8ABG2</accession>
<dbReference type="OMA" id="ITPIRLF"/>
<dbReference type="RefSeq" id="XP_010259439.1">
    <property type="nucleotide sequence ID" value="XM_010261137.2"/>
</dbReference>
<dbReference type="GO" id="GO:0004864">
    <property type="term" value="F:protein phosphatase inhibitor activity"/>
    <property type="evidence" value="ECO:0000318"/>
    <property type="project" value="GO_Central"/>
</dbReference>
<name>A0A1U8ABG2_NELNU</name>
<dbReference type="InterPro" id="IPR000916">
    <property type="entry name" value="Bet_v_I/MLP"/>
</dbReference>
<dbReference type="eggNOG" id="ENOG502RXTQ">
    <property type="taxonomic scope" value="Eukaryota"/>
</dbReference>
<dbReference type="GeneID" id="104598871"/>
<dbReference type="GO" id="GO:0005634">
    <property type="term" value="C:nucleus"/>
    <property type="evidence" value="ECO:0000318"/>
    <property type="project" value="GO_Central"/>
</dbReference>
<dbReference type="InterPro" id="IPR024949">
    <property type="entry name" value="Bet_v_I_allergen"/>
</dbReference>
<protein>
    <submittedName>
        <fullName evidence="3">Major allergen Pru ar 1-like</fullName>
    </submittedName>
</protein>
<sequence length="160" mass="18068">MGVTTFTQEFASPVAPARMFKALILDSRNLIPKLMPQAIKSVDLIQGDGEVGSIEQVNFTEAIPFKYVKNRVNELDKENFVCKYSLIEGDPLKDKLDHIDYEVKFMSSSDGGCMCKMISQYHTKGDVEIKEEEIKEGKDQAKGMYKLVENYLLANPDVYA</sequence>
<dbReference type="Pfam" id="PF00407">
    <property type="entry name" value="Bet_v_1"/>
    <property type="match status" value="1"/>
</dbReference>
<gene>
    <name evidence="3" type="primary">LOC104598871</name>
</gene>
<dbReference type="PANTHER" id="PTHR31213">
    <property type="entry name" value="OS08G0374000 PROTEIN-RELATED"/>
    <property type="match status" value="1"/>
</dbReference>
<evidence type="ECO:0000256" key="1">
    <source>
        <dbReference type="ARBA" id="ARBA00009744"/>
    </source>
</evidence>
<dbReference type="PANTHER" id="PTHR31213:SF192">
    <property type="entry name" value="MAJOR ALLERGEN PRU AR 1-LIKE"/>
    <property type="match status" value="1"/>
</dbReference>
<keyword evidence="2" id="KW-1185">Reference proteome</keyword>
<dbReference type="Proteomes" id="UP000189703">
    <property type="component" value="Unplaced"/>
</dbReference>
<dbReference type="CDD" id="cd07816">
    <property type="entry name" value="Bet_v1-like"/>
    <property type="match status" value="1"/>
</dbReference>
<comment type="similarity">
    <text evidence="1">Belongs to the BetVI family.</text>
</comment>
<dbReference type="OrthoDB" id="1880172at2759"/>
<evidence type="ECO:0000313" key="3">
    <source>
        <dbReference type="RefSeq" id="XP_010259439.1"/>
    </source>
</evidence>
<dbReference type="SUPFAM" id="SSF55961">
    <property type="entry name" value="Bet v1-like"/>
    <property type="match status" value="1"/>
</dbReference>
<reference evidence="3" key="1">
    <citation type="submission" date="2025-08" db="UniProtKB">
        <authorList>
            <consortium name="RefSeq"/>
        </authorList>
    </citation>
    <scope>IDENTIFICATION</scope>
</reference>
<dbReference type="SMART" id="SM01037">
    <property type="entry name" value="Bet_v_1"/>
    <property type="match status" value="1"/>
</dbReference>